<feature type="chain" id="PRO_5021816210" evidence="1">
    <location>
        <begin position="31"/>
        <end position="296"/>
    </location>
</feature>
<accession>A0A517YRE7</accession>
<dbReference type="PROSITE" id="PS51257">
    <property type="entry name" value="PROKAR_LIPOPROTEIN"/>
    <property type="match status" value="1"/>
</dbReference>
<dbReference type="PANTHER" id="PTHR12697">
    <property type="entry name" value="PBS LYASE HEAT-LIKE PROTEIN"/>
    <property type="match status" value="1"/>
</dbReference>
<dbReference type="InterPro" id="IPR016024">
    <property type="entry name" value="ARM-type_fold"/>
</dbReference>
<dbReference type="OrthoDB" id="277499at2"/>
<protein>
    <submittedName>
        <fullName evidence="2">HEAT repeat protein</fullName>
    </submittedName>
</protein>
<sequence precursor="true">MRRSSVKKIGATKVALLTTMASLLLGGCSASSSGNPILDLLSDFMPPSPKEAALDLFDIYDADKRRRAVALIAASPFGHEEPYVRTYRVMLGRGSEGQVLPVDDDATVRATCAKALGMHGTVEDAELIAPLLKDKVSYVRWQAAQALQRIHNPIAVQPLIETLRMDEDSDVRQACAAALGQYPQPLVYDTLVGALSDPNYGVVQAAHQSLRTLTGQQFTSQGEAWIKWGSENRSTLFIDQQMYQFLPYQKPASIIDKVRFWKEREEVQPKLPIGKRPLEEEDVIAVEAMTPTDEEE</sequence>
<evidence type="ECO:0000313" key="3">
    <source>
        <dbReference type="Proteomes" id="UP000317369"/>
    </source>
</evidence>
<dbReference type="Pfam" id="PF13646">
    <property type="entry name" value="HEAT_2"/>
    <property type="match status" value="1"/>
</dbReference>
<organism evidence="2 3">
    <name type="scientific">Poriferisphaera corsica</name>
    <dbReference type="NCBI Taxonomy" id="2528020"/>
    <lineage>
        <taxon>Bacteria</taxon>
        <taxon>Pseudomonadati</taxon>
        <taxon>Planctomycetota</taxon>
        <taxon>Phycisphaerae</taxon>
        <taxon>Phycisphaerales</taxon>
        <taxon>Phycisphaeraceae</taxon>
        <taxon>Poriferisphaera</taxon>
    </lineage>
</organism>
<dbReference type="GO" id="GO:0016491">
    <property type="term" value="F:oxidoreductase activity"/>
    <property type="evidence" value="ECO:0007669"/>
    <property type="project" value="TreeGrafter"/>
</dbReference>
<dbReference type="SMART" id="SM00567">
    <property type="entry name" value="EZ_HEAT"/>
    <property type="match status" value="3"/>
</dbReference>
<evidence type="ECO:0000256" key="1">
    <source>
        <dbReference type="SAM" id="SignalP"/>
    </source>
</evidence>
<dbReference type="EMBL" id="CP036425">
    <property type="protein sequence ID" value="QDU32805.1"/>
    <property type="molecule type" value="Genomic_DNA"/>
</dbReference>
<feature type="signal peptide" evidence="1">
    <location>
        <begin position="1"/>
        <end position="30"/>
    </location>
</feature>
<dbReference type="InterPro" id="IPR004155">
    <property type="entry name" value="PBS_lyase_HEAT"/>
</dbReference>
<evidence type="ECO:0000313" key="2">
    <source>
        <dbReference type="EMBL" id="QDU32805.1"/>
    </source>
</evidence>
<dbReference type="PANTHER" id="PTHR12697:SF5">
    <property type="entry name" value="DEOXYHYPUSINE HYDROXYLASE"/>
    <property type="match status" value="1"/>
</dbReference>
<reference evidence="2 3" key="1">
    <citation type="submission" date="2019-02" db="EMBL/GenBank/DDBJ databases">
        <title>Deep-cultivation of Planctomycetes and their phenomic and genomic characterization uncovers novel biology.</title>
        <authorList>
            <person name="Wiegand S."/>
            <person name="Jogler M."/>
            <person name="Boedeker C."/>
            <person name="Pinto D."/>
            <person name="Vollmers J."/>
            <person name="Rivas-Marin E."/>
            <person name="Kohn T."/>
            <person name="Peeters S.H."/>
            <person name="Heuer A."/>
            <person name="Rast P."/>
            <person name="Oberbeckmann S."/>
            <person name="Bunk B."/>
            <person name="Jeske O."/>
            <person name="Meyerdierks A."/>
            <person name="Storesund J.E."/>
            <person name="Kallscheuer N."/>
            <person name="Luecker S."/>
            <person name="Lage O.M."/>
            <person name="Pohl T."/>
            <person name="Merkel B.J."/>
            <person name="Hornburger P."/>
            <person name="Mueller R.-W."/>
            <person name="Bruemmer F."/>
            <person name="Labrenz M."/>
            <person name="Spormann A.M."/>
            <person name="Op den Camp H."/>
            <person name="Overmann J."/>
            <person name="Amann R."/>
            <person name="Jetten M.S.M."/>
            <person name="Mascher T."/>
            <person name="Medema M.H."/>
            <person name="Devos D.P."/>
            <person name="Kaster A.-K."/>
            <person name="Ovreas L."/>
            <person name="Rohde M."/>
            <person name="Galperin M.Y."/>
            <person name="Jogler C."/>
        </authorList>
    </citation>
    <scope>NUCLEOTIDE SEQUENCE [LARGE SCALE GENOMIC DNA]</scope>
    <source>
        <strain evidence="2 3">KS4</strain>
    </source>
</reference>
<dbReference type="Gene3D" id="1.25.10.10">
    <property type="entry name" value="Leucine-rich Repeat Variant"/>
    <property type="match status" value="1"/>
</dbReference>
<dbReference type="SUPFAM" id="SSF48371">
    <property type="entry name" value="ARM repeat"/>
    <property type="match status" value="1"/>
</dbReference>
<keyword evidence="3" id="KW-1185">Reference proteome</keyword>
<keyword evidence="1" id="KW-0732">Signal</keyword>
<name>A0A517YRE7_9BACT</name>
<dbReference type="KEGG" id="pcor:KS4_08410"/>
<dbReference type="Proteomes" id="UP000317369">
    <property type="component" value="Chromosome"/>
</dbReference>
<dbReference type="InterPro" id="IPR011989">
    <property type="entry name" value="ARM-like"/>
</dbReference>
<gene>
    <name evidence="2" type="ORF">KS4_08410</name>
</gene>
<dbReference type="AlphaFoldDB" id="A0A517YRE7"/>
<proteinExistence type="predicted"/>